<dbReference type="AlphaFoldDB" id="A0A2G6K7S7"/>
<dbReference type="Proteomes" id="UP000230914">
    <property type="component" value="Unassembled WGS sequence"/>
</dbReference>
<organism evidence="1 2">
    <name type="scientific">Ilumatobacter coccineus</name>
    <dbReference type="NCBI Taxonomy" id="467094"/>
    <lineage>
        <taxon>Bacteria</taxon>
        <taxon>Bacillati</taxon>
        <taxon>Actinomycetota</taxon>
        <taxon>Acidimicrobiia</taxon>
        <taxon>Acidimicrobiales</taxon>
        <taxon>Ilumatobacteraceae</taxon>
        <taxon>Ilumatobacter</taxon>
    </lineage>
</organism>
<proteinExistence type="predicted"/>
<evidence type="ECO:0000313" key="1">
    <source>
        <dbReference type="EMBL" id="PIE31746.1"/>
    </source>
</evidence>
<gene>
    <name evidence="1" type="ORF">CSA55_05045</name>
</gene>
<name>A0A2G6K7S7_9ACTN</name>
<protein>
    <recommendedName>
        <fullName evidence="3">SH3 domain-containing protein</fullName>
    </recommendedName>
</protein>
<comment type="caution">
    <text evidence="1">The sequence shown here is derived from an EMBL/GenBank/DDBJ whole genome shotgun (WGS) entry which is preliminary data.</text>
</comment>
<sequence>MENTPEAVATAWVAALSRGDRAAALALELPGRSPTVYDWARPEISPYVTEQPGCRENWPLRQYCWFIEADPAPGLILWSVDGRWMVSHPIVGTLDEPELMGGFCNTLTTPLEVRGGPGAEYPAFDVLPAGECVGGYDQTLPAFNSDEMWQLVDMGDGDSGWVPMQDIGFLD</sequence>
<accession>A0A2G6K7S7</accession>
<dbReference type="EMBL" id="PDSL01000067">
    <property type="protein sequence ID" value="PIE31746.1"/>
    <property type="molecule type" value="Genomic_DNA"/>
</dbReference>
<reference evidence="1 2" key="1">
    <citation type="submission" date="2017-10" db="EMBL/GenBank/DDBJ databases">
        <title>Novel microbial diversity and functional potential in the marine mammal oral microbiome.</title>
        <authorList>
            <person name="Dudek N.K."/>
            <person name="Sun C.L."/>
            <person name="Burstein D."/>
            <person name="Kantor R.S."/>
            <person name="Aliaga Goltsman D.S."/>
            <person name="Bik E.M."/>
            <person name="Thomas B.C."/>
            <person name="Banfield J.F."/>
            <person name="Relman D.A."/>
        </authorList>
    </citation>
    <scope>NUCLEOTIDE SEQUENCE [LARGE SCALE GENOMIC DNA]</scope>
    <source>
        <strain evidence="1">DOLJORAL78_61_10</strain>
    </source>
</reference>
<evidence type="ECO:0008006" key="3">
    <source>
        <dbReference type="Google" id="ProtNLM"/>
    </source>
</evidence>
<evidence type="ECO:0000313" key="2">
    <source>
        <dbReference type="Proteomes" id="UP000230914"/>
    </source>
</evidence>